<dbReference type="PANTHER" id="PTHR44051:SF8">
    <property type="entry name" value="GLUTATHIONE S-TRANSFERASE GSTA"/>
    <property type="match status" value="1"/>
</dbReference>
<organism evidence="4 5">
    <name type="scientific">Amanita thiersii Skay4041</name>
    <dbReference type="NCBI Taxonomy" id="703135"/>
    <lineage>
        <taxon>Eukaryota</taxon>
        <taxon>Fungi</taxon>
        <taxon>Dikarya</taxon>
        <taxon>Basidiomycota</taxon>
        <taxon>Agaricomycotina</taxon>
        <taxon>Agaricomycetes</taxon>
        <taxon>Agaricomycetidae</taxon>
        <taxon>Agaricales</taxon>
        <taxon>Pluteineae</taxon>
        <taxon>Amanitaceae</taxon>
        <taxon>Amanita</taxon>
    </lineage>
</organism>
<dbReference type="InterPro" id="IPR004045">
    <property type="entry name" value="Glutathione_S-Trfase_N"/>
</dbReference>
<dbReference type="Pfam" id="PF02798">
    <property type="entry name" value="GST_N"/>
    <property type="match status" value="1"/>
</dbReference>
<dbReference type="PROSITE" id="PS50405">
    <property type="entry name" value="GST_CTER"/>
    <property type="match status" value="1"/>
</dbReference>
<dbReference type="SUPFAM" id="SSF52833">
    <property type="entry name" value="Thioredoxin-like"/>
    <property type="match status" value="1"/>
</dbReference>
<evidence type="ECO:0008006" key="6">
    <source>
        <dbReference type="Google" id="ProtNLM"/>
    </source>
</evidence>
<evidence type="ECO:0000256" key="1">
    <source>
        <dbReference type="ARBA" id="ARBA00007409"/>
    </source>
</evidence>
<dbReference type="PANTHER" id="PTHR44051">
    <property type="entry name" value="GLUTATHIONE S-TRANSFERASE-RELATED"/>
    <property type="match status" value="1"/>
</dbReference>
<evidence type="ECO:0000259" key="3">
    <source>
        <dbReference type="PROSITE" id="PS50405"/>
    </source>
</evidence>
<gene>
    <name evidence="4" type="ORF">AMATHDRAFT_51588</name>
</gene>
<reference evidence="4 5" key="1">
    <citation type="submission" date="2014-02" db="EMBL/GenBank/DDBJ databases">
        <title>Transposable element dynamics among asymbiotic and ectomycorrhizal Amanita fungi.</title>
        <authorList>
            <consortium name="DOE Joint Genome Institute"/>
            <person name="Hess J."/>
            <person name="Skrede I."/>
            <person name="Wolfe B."/>
            <person name="LaButti K."/>
            <person name="Ohm R.A."/>
            <person name="Grigoriev I.V."/>
            <person name="Pringle A."/>
        </authorList>
    </citation>
    <scope>NUCLEOTIDE SEQUENCE [LARGE SCALE GENOMIC DNA]</scope>
    <source>
        <strain evidence="4 5">SKay4041</strain>
    </source>
</reference>
<evidence type="ECO:0000259" key="2">
    <source>
        <dbReference type="PROSITE" id="PS50404"/>
    </source>
</evidence>
<dbReference type="PROSITE" id="PS50404">
    <property type="entry name" value="GST_NTER"/>
    <property type="match status" value="1"/>
</dbReference>
<dbReference type="CDD" id="cd03048">
    <property type="entry name" value="GST_N_Ure2p_like"/>
    <property type="match status" value="1"/>
</dbReference>
<protein>
    <recommendedName>
        <fullName evidence="6">GST N-terminal domain-containing protein</fullName>
    </recommendedName>
</protein>
<dbReference type="OrthoDB" id="422574at2759"/>
<dbReference type="Gene3D" id="3.40.30.10">
    <property type="entry name" value="Glutaredoxin"/>
    <property type="match status" value="1"/>
</dbReference>
<comment type="similarity">
    <text evidence="1">Belongs to the GST superfamily.</text>
</comment>
<feature type="domain" description="GST C-terminal" evidence="3">
    <location>
        <begin position="101"/>
        <end position="251"/>
    </location>
</feature>
<feature type="domain" description="GST N-terminal" evidence="2">
    <location>
        <begin position="3"/>
        <end position="92"/>
    </location>
</feature>
<dbReference type="InterPro" id="IPR036249">
    <property type="entry name" value="Thioredoxin-like_sf"/>
</dbReference>
<evidence type="ECO:0000313" key="4">
    <source>
        <dbReference type="EMBL" id="PFH45581.1"/>
    </source>
</evidence>
<dbReference type="STRING" id="703135.A0A2A9NBF2"/>
<name>A0A2A9NBF2_9AGAR</name>
<dbReference type="EMBL" id="KZ302334">
    <property type="protein sequence ID" value="PFH45581.1"/>
    <property type="molecule type" value="Genomic_DNA"/>
</dbReference>
<dbReference type="Proteomes" id="UP000242287">
    <property type="component" value="Unassembled WGS sequence"/>
</dbReference>
<dbReference type="InterPro" id="IPR010987">
    <property type="entry name" value="Glutathione-S-Trfase_C-like"/>
</dbReference>
<evidence type="ECO:0000313" key="5">
    <source>
        <dbReference type="Proteomes" id="UP000242287"/>
    </source>
</evidence>
<dbReference type="SUPFAM" id="SSF47616">
    <property type="entry name" value="GST C-terminal domain-like"/>
    <property type="match status" value="1"/>
</dbReference>
<proteinExistence type="inferred from homology"/>
<sequence length="260" mass="30357">MSQKPFLLYAAPTVNGFPISAFLEELKAVYPEIEYDVELIDIWGTRHKEPWFLKMNPNGRIPVLVDRLRNNFSVFETSAIMLYLVQHYDKDFKFGFDPAKDPDEYSVLLQWLFFSHGGLGPMQGQGLHNYFASSVILRHYPCIAHHFHQFVKEDIPYPKKRYHEETKRLYGVFEMRLQDRDYLAGPGRGHYTIADGKAWPWVRRHIAAAIPTLDEWPNLKAGIIFSLEWNSLLIYIQAWLKRCLERPATEQGIKILSPST</sequence>
<dbReference type="AlphaFoldDB" id="A0A2A9NBF2"/>
<dbReference type="SFLD" id="SFLDG00358">
    <property type="entry name" value="Main_(cytGST)"/>
    <property type="match status" value="1"/>
</dbReference>
<accession>A0A2A9NBF2</accession>
<dbReference type="InterPro" id="IPR036282">
    <property type="entry name" value="Glutathione-S-Trfase_C_sf"/>
</dbReference>
<dbReference type="Gene3D" id="1.20.1050.10">
    <property type="match status" value="1"/>
</dbReference>
<dbReference type="SFLD" id="SFLDS00019">
    <property type="entry name" value="Glutathione_Transferase_(cytos"/>
    <property type="match status" value="1"/>
</dbReference>
<keyword evidence="5" id="KW-1185">Reference proteome</keyword>
<dbReference type="InterPro" id="IPR040079">
    <property type="entry name" value="Glutathione_S-Trfase"/>
</dbReference>